<comment type="caution">
    <text evidence="2">The sequence shown here is derived from an EMBL/GenBank/DDBJ whole genome shotgun (WGS) entry which is preliminary data.</text>
</comment>
<organism evidence="2 3">
    <name type="scientific">Armadillidium nasatum</name>
    <dbReference type="NCBI Taxonomy" id="96803"/>
    <lineage>
        <taxon>Eukaryota</taxon>
        <taxon>Metazoa</taxon>
        <taxon>Ecdysozoa</taxon>
        <taxon>Arthropoda</taxon>
        <taxon>Crustacea</taxon>
        <taxon>Multicrustacea</taxon>
        <taxon>Malacostraca</taxon>
        <taxon>Eumalacostraca</taxon>
        <taxon>Peracarida</taxon>
        <taxon>Isopoda</taxon>
        <taxon>Oniscidea</taxon>
        <taxon>Crinocheta</taxon>
        <taxon>Armadillidiidae</taxon>
        <taxon>Armadillidium</taxon>
    </lineage>
</organism>
<sequence length="81" mass="9114">MKFLFCGLCVFLFVFTMNFNEVSSVRPIRDPGDCYVIMGGCPKHYEPPPSCLFKTCPSGTFCCFDGCSYTCNPIRKDGEED</sequence>
<reference evidence="2 3" key="1">
    <citation type="journal article" date="2019" name="PLoS Biol.">
        <title>Sex chromosomes control vertical transmission of feminizing Wolbachia symbionts in an isopod.</title>
        <authorList>
            <person name="Becking T."/>
            <person name="Chebbi M.A."/>
            <person name="Giraud I."/>
            <person name="Moumen B."/>
            <person name="Laverre T."/>
            <person name="Caubet Y."/>
            <person name="Peccoud J."/>
            <person name="Gilbert C."/>
            <person name="Cordaux R."/>
        </authorList>
    </citation>
    <scope>NUCLEOTIDE SEQUENCE [LARGE SCALE GENOMIC DNA]</scope>
    <source>
        <strain evidence="2">ANa2</strain>
        <tissue evidence="2">Whole body excluding digestive tract and cuticle</tissue>
    </source>
</reference>
<feature type="chain" id="PRO_5024425268" description="WAP domain-containing protein" evidence="1">
    <location>
        <begin position="25"/>
        <end position="81"/>
    </location>
</feature>
<evidence type="ECO:0000313" key="2">
    <source>
        <dbReference type="EMBL" id="KAB7501217.1"/>
    </source>
</evidence>
<evidence type="ECO:0000256" key="1">
    <source>
        <dbReference type="SAM" id="SignalP"/>
    </source>
</evidence>
<protein>
    <recommendedName>
        <fullName evidence="4">WAP domain-containing protein</fullName>
    </recommendedName>
</protein>
<name>A0A5N5T4V0_9CRUS</name>
<dbReference type="EMBL" id="SEYY01011278">
    <property type="protein sequence ID" value="KAB7501217.1"/>
    <property type="molecule type" value="Genomic_DNA"/>
</dbReference>
<feature type="signal peptide" evidence="1">
    <location>
        <begin position="1"/>
        <end position="24"/>
    </location>
</feature>
<dbReference type="Proteomes" id="UP000326759">
    <property type="component" value="Unassembled WGS sequence"/>
</dbReference>
<evidence type="ECO:0000313" key="3">
    <source>
        <dbReference type="Proteomes" id="UP000326759"/>
    </source>
</evidence>
<evidence type="ECO:0008006" key="4">
    <source>
        <dbReference type="Google" id="ProtNLM"/>
    </source>
</evidence>
<keyword evidence="3" id="KW-1185">Reference proteome</keyword>
<gene>
    <name evidence="2" type="ORF">Anas_12755</name>
</gene>
<dbReference type="AlphaFoldDB" id="A0A5N5T4V0"/>
<proteinExistence type="predicted"/>
<keyword evidence="1" id="KW-0732">Signal</keyword>
<accession>A0A5N5T4V0</accession>